<evidence type="ECO:0000313" key="3">
    <source>
        <dbReference type="EMBL" id="KAK2949457.1"/>
    </source>
</evidence>
<evidence type="ECO:0000256" key="2">
    <source>
        <dbReference type="SAM" id="Phobius"/>
    </source>
</evidence>
<comment type="caution">
    <text evidence="3">The sequence shown here is derived from an EMBL/GenBank/DDBJ whole genome shotgun (WGS) entry which is preliminary data.</text>
</comment>
<accession>A0ABQ9XDS7</accession>
<keyword evidence="4" id="KW-1185">Reference proteome</keyword>
<keyword evidence="2" id="KW-0812">Transmembrane</keyword>
<feature type="region of interest" description="Disordered" evidence="1">
    <location>
        <begin position="1258"/>
        <end position="1288"/>
    </location>
</feature>
<feature type="region of interest" description="Disordered" evidence="1">
    <location>
        <begin position="391"/>
        <end position="412"/>
    </location>
</feature>
<feature type="compositionally biased region" description="Polar residues" evidence="1">
    <location>
        <begin position="1271"/>
        <end position="1288"/>
    </location>
</feature>
<feature type="compositionally biased region" description="Low complexity" evidence="1">
    <location>
        <begin position="1398"/>
        <end position="1419"/>
    </location>
</feature>
<feature type="transmembrane region" description="Helical" evidence="2">
    <location>
        <begin position="476"/>
        <end position="498"/>
    </location>
</feature>
<feature type="transmembrane region" description="Helical" evidence="2">
    <location>
        <begin position="710"/>
        <end position="731"/>
    </location>
</feature>
<name>A0ABQ9XDS7_9EUKA</name>
<dbReference type="Proteomes" id="UP001281761">
    <property type="component" value="Unassembled WGS sequence"/>
</dbReference>
<organism evidence="3 4">
    <name type="scientific">Blattamonas nauphoetae</name>
    <dbReference type="NCBI Taxonomy" id="2049346"/>
    <lineage>
        <taxon>Eukaryota</taxon>
        <taxon>Metamonada</taxon>
        <taxon>Preaxostyla</taxon>
        <taxon>Oxymonadida</taxon>
        <taxon>Blattamonas</taxon>
    </lineage>
</organism>
<feature type="region of interest" description="Disordered" evidence="1">
    <location>
        <begin position="1398"/>
        <end position="1455"/>
    </location>
</feature>
<gene>
    <name evidence="3" type="ORF">BLNAU_15653</name>
</gene>
<feature type="compositionally biased region" description="Basic and acidic residues" evidence="1">
    <location>
        <begin position="2667"/>
        <end position="2676"/>
    </location>
</feature>
<keyword evidence="2" id="KW-0472">Membrane</keyword>
<evidence type="ECO:0000313" key="4">
    <source>
        <dbReference type="Proteomes" id="UP001281761"/>
    </source>
</evidence>
<feature type="compositionally biased region" description="Polar residues" evidence="1">
    <location>
        <begin position="609"/>
        <end position="621"/>
    </location>
</feature>
<feature type="region of interest" description="Disordered" evidence="1">
    <location>
        <begin position="606"/>
        <end position="632"/>
    </location>
</feature>
<feature type="compositionally biased region" description="Acidic residues" evidence="1">
    <location>
        <begin position="2677"/>
        <end position="2696"/>
    </location>
</feature>
<reference evidence="3 4" key="1">
    <citation type="journal article" date="2022" name="bioRxiv">
        <title>Genomics of Preaxostyla Flagellates Illuminates Evolutionary Transitions and the Path Towards Mitochondrial Loss.</title>
        <authorList>
            <person name="Novak L.V.F."/>
            <person name="Treitli S.C."/>
            <person name="Pyrih J."/>
            <person name="Halakuc P."/>
            <person name="Pipaliya S.V."/>
            <person name="Vacek V."/>
            <person name="Brzon O."/>
            <person name="Soukal P."/>
            <person name="Eme L."/>
            <person name="Dacks J.B."/>
            <person name="Karnkowska A."/>
            <person name="Elias M."/>
            <person name="Hampl V."/>
        </authorList>
    </citation>
    <scope>NUCLEOTIDE SEQUENCE [LARGE SCALE GENOMIC DNA]</scope>
    <source>
        <strain evidence="3">NAU3</strain>
        <tissue evidence="3">Gut</tissue>
    </source>
</reference>
<feature type="region of interest" description="Disordered" evidence="1">
    <location>
        <begin position="2667"/>
        <end position="2702"/>
    </location>
</feature>
<evidence type="ECO:0000256" key="1">
    <source>
        <dbReference type="SAM" id="MobiDB-lite"/>
    </source>
</evidence>
<sequence length="3624" mass="400436">MMMLSCSSSTKHAPLAGPPSSFHAQSNCSHCQTPTRLQKTIQNLPDKKRNKHYDLQTVQELDLESVVVSLNVDKVNRGIKKTAYIIAFRLSLAYIQSSSAHLKLLSEKLPTNILDSLLTRFLRIFGASVKRDDNFWPSNDTEATSVSQDVLTIFQSILELFIDPQSKLNVDTCWSFLSSFMTVPFLISIARCPHFPLFLEEIQQKLVPILSSCLGASPFLIQIVLSVRAHSKARAKDQTLATSLSSTLIYHPVFPFFEFTPAEKDASHEHSDLFVPTADYLQTANYAVLNATEDRRMQAPDSRRQYVTKWTMATTNRLDRKDSVNDRLSVELRKHVISTEDRKKNKKKGPEQKTPEQTRISSSTLGFSTQHRLTPSFWTTMGDPTASLAFRRADSKQSRAETGPKENEKAEIGEKDLSKAGQVITILFNLLNTIGPFLIPETVLLIHSVCLLAHTTTDTHGALTSALSHFVATFCVYYIFATPALLLFVMSTCQSYVIRTELMKDKKQTSSSTPKSASQRLFTPPVSTVQPSVFQELLEVCAIFTNDLVQAGTLKEKDDPLTSSLYTVFLTSKVSPSHSNAKSFHTTSDADHVSFYRRKRAYHDRHTHPASSPIASLTSMNQPTQSSPTSSSLVPYAAKKGIQISGTLSRIPSRVTVSHAVKELDDSIEPALSLDPLVALVDTPSHLLSLTIPFVTEYFEQNDMPQHFRLIAQAVSAIAVAMPIVFVRSLLVISKTAKSRNQFEKQYRIPTTINLQPSFSPLSTPFSSDLSLSSIHTNPARKLQDFDRSNTQYDLASPAELRSLWAIMATNLNLSKRFTAPNIHAASGTPTAATLFSSYQDEQKTLDSPPLAKKAGFSVMFYRNTSRFFGKMAELLVRSSFNVIRSALESIATKGEFEFRSAHSFEPQTLKKRLISMRGIISTAGPAADPVRTRSFIQRTTKSSTSQRLSSNTSSLNPAFLSDYAVVSLVSIIRVLGMVTEPDQEDSDLADVVTLLWTISQSDDFVKTTQSEQLEQAILDQSVPSPNDQSPIHPRLLFLTKVILRITHSNSSQLGQFMYSFARLVVKIGKLVPPDSRNTTRFAPILSLREQREFGAKPMRLLVNQFFSDSRSIRNANLIDFLRKLIQLAQAPITPMLHFLQTSLVWPSINVSSNSVSFSFSQSLPQNTHTDALSSSPFSVDTHTNTFRQNKFPILLPSLYSPLHNESSRFNPHASAPHKTETCPFCLGDEYNKQFCSFYKSTAELALSSPIDFAPFQPRSPRAGSLDSPLHTRSLSAGTSSDLLQSQNMPISPVPAAEQQTTPKSQLLFRSTTVNAFVPINVTSTSLLHALPRNDPRSSLESPTFLIESSPNRMIPSMGFLSHPSPTEIYSGAVPFPTPSPTQSDQVVPFADVRSFYTPETSPVSPSPTDDSPFFTPTFRKPRTPGKESALTISDTETPKEPKHTPNHSPQPFLDDESVVSVETESYSSTNFDVAPKNIDVDEPVFFQSPANTSSPQADSETPADRQFLFDVSSQDSLHEASSFSSLSDLALTQTGFGSLMFDTLKSSQEETPLVQRKKNNRQQLVTRAGIRVEMEVDENLILNPFTSSRDFIFAATLESPNPTVTFFLPSYTPVFVHLRKPDSIAAFNDFLYEACRVLDVALNNIFRLSLFESEILSFLRRLSISLSPFIRVFAVEAVGLLLQSLMLFLTSNTSKSVYLLQFGADKATPLHKLHESLLVLFSFLRLLIRCNPYTDVKETSTLVLHHFIESWMAVGFPKAKTSLLKDDVDSERLAGSTQSRSNANTDDQTLLTLPRSAVKDHSTMQNKLREDVMRSIILAQGELLECLPFPTAALEPRHDWNEPETDVAHGERCSWGHYLFKETQLAYEQIPTDLDILLQTEQLTRGTARIRPDTRPAAGEDSEDLMRHILPSPIVSPTSIVFKALEILQLIVNDHISGMTASNTALIQRVLEVPTLSVSLSAFSLLLTLSEYAEKKARNSDRRMTAAALSKRKKPAESISGGSFAKSFTFPRMLSLHIISQLILSPAIELRTAALSTISSILSSIRIQTLSSMNFFFALLDKLITTIHSLWMDLLFMSKDTARSLLQPPSALRTPTAFQPHSPQFNNHTDEEDHKHIEHTIVEIVKMIADILHAQLPFLLGHSHLLQGAFVVGETLQKEDFSLTLAISALVLNLVLFGTTELADAAFHLSHTIFFKAAEIHRSFTSTTCQDKDKTRAQLSCTESFTGTIWDSLQLFLEMSISGCSHRNTKLFLPATLHSKLSTIARSVSDIKMPFFATDSQDSPKSELSMYAHCPLCALIPSKATTLLLLLSPFIPRAIPRHHLHLEKNPFTLVADTSTYVSNTIKFKTALLSSVGLDVDSKYTDALKREGDISRVSQLSTDDILELDEAVTRISTESISSGGIQLADSPLNPNKLTAHQPTSLFRYHPFFSGFIRTVSHLSQHRYLHTSHSFIPPISQAILDPLTSFTSASSHPSRLARIARVQNNAFVRCLLPLVKASSFDLNTSAHNLQQLGIGIHRSFSDGVSDSVSPSVLPGGRRPSQKGPLEWHVDSGLYALLETDPQSCFSCCSVFADQDQAPSPTPNSLPFHASLPMMTQKEEIQRCIVILTLVFTTHSPFLIPFLSPSSAVSIDPITGHIGHRFVSPPSGPYLDQIITILANPRTDLDSSHTHSEETFDIDSAGDVEDESNDDDEPVALSPGILTSSTRRTVTLPPPIRLPAKILPSDRIVLNSFWPLLPHPCLLTTHVFPSISNVAPDLEPSETVRSHFNSSFKRHKLHLPFVHNQTLHGLAFMTPFILDHLPEEEGVRVGLLQSVALSLHHLLCFSLTSFGSLNTHLISIGFRPSCSPTSQDSPFSTAFLSLPAQNRMQVQFSFMMGVKMIAVVLQNITLLVNSLLTSSSFRLLFDFFVELVPPLVSLHRTCPPLRQTISATLLVFFTSILDPDSAFFHTLHSDILSSLFAVLSEVLAIVAPQPASKEQPFSHLTILVDPPQLPASQSSSLPSLIRLKESLNEFPSSSIVFQPLPAVVCVSYSEFTTHFSSFLFAVEDMADVTDSDFRTTLIRSAAQVAVNAFNSAETTGTRDESLSHDVFCQQLNTILTHFGVPFRAQICEARVAAPPSVQANAPRSAFHSPSNQKGSLIDDLIDSPSSSFVISKSGRATPIDISNDPQVIIQRKNEAITATLEDNALTVKSRDRKESGSFLSSHSSNVIHRIFDQRAAVPRSAVEDTQNVSLYSTKVELSDLLTMLTCSPLIQTQSPAQPVEIQSAPSVAHLLSGPLVFHSSTPTFTSINCDEDNTARMWSEALSACLIPAAAEYHLRRCSSVPLAIPKQPVLSENEDTSQSSQSQQLSLNQLLTSPDSVFLLNFAAIRTLLTSPISSSPSVHPASSPGSSLSPLLSLLRTLLQIYATHAQSISDCVVTRLSTSFATVLVPHQLLLLLNSVFSLLRTPSTFRIQLDALVSLSPSHSSSFTTFITTRDVLWILTIPPFLSLSARFFPTLINNFASVLSSSTPSQSHSMHIPLVSSTLARSIVESLLSLPPTPLASHFLAHLEHFTHQQSFYSQHLSVSSFFRSDFASDTHQPLRHASLPSILDLILLGNTFSLTTPSLHCASRFYNILSSF</sequence>
<protein>
    <submittedName>
        <fullName evidence="3">Uncharacterized protein</fullName>
    </submittedName>
</protein>
<proteinExistence type="predicted"/>
<feature type="compositionally biased region" description="Basic and acidic residues" evidence="1">
    <location>
        <begin position="335"/>
        <end position="356"/>
    </location>
</feature>
<keyword evidence="2" id="KW-1133">Transmembrane helix</keyword>
<feature type="compositionally biased region" description="Low complexity" evidence="1">
    <location>
        <begin position="622"/>
        <end position="632"/>
    </location>
</feature>
<feature type="region of interest" description="Disordered" evidence="1">
    <location>
        <begin position="335"/>
        <end position="365"/>
    </location>
</feature>
<dbReference type="EMBL" id="JARBJD010000156">
    <property type="protein sequence ID" value="KAK2949457.1"/>
    <property type="molecule type" value="Genomic_DNA"/>
</dbReference>